<dbReference type="Gene3D" id="3.30.559.10">
    <property type="entry name" value="Chloramphenicol acetyltransferase-like domain"/>
    <property type="match status" value="1"/>
</dbReference>
<reference evidence="12" key="2">
    <citation type="journal article" date="2021" name="PeerJ">
        <title>Extensive microbial diversity within the chicken gut microbiome revealed by metagenomics and culture.</title>
        <authorList>
            <person name="Gilroy R."/>
            <person name="Ravi A."/>
            <person name="Getino M."/>
            <person name="Pursley I."/>
            <person name="Horton D.L."/>
            <person name="Alikhan N.F."/>
            <person name="Baker D."/>
            <person name="Gharbi K."/>
            <person name="Hall N."/>
            <person name="Watson M."/>
            <person name="Adriaenssens E.M."/>
            <person name="Foster-Nyarko E."/>
            <person name="Jarju S."/>
            <person name="Secka A."/>
            <person name="Antonio M."/>
            <person name="Oren A."/>
            <person name="Chaudhuri R.R."/>
            <person name="La Ragione R."/>
            <person name="Hildebrand F."/>
            <person name="Pallen M.J."/>
        </authorList>
    </citation>
    <scope>NUCLEOTIDE SEQUENCE</scope>
    <source>
        <strain evidence="12">ChiBcolR7-354</strain>
    </source>
</reference>
<evidence type="ECO:0000256" key="8">
    <source>
        <dbReference type="ARBA" id="ARBA00023315"/>
    </source>
</evidence>
<evidence type="ECO:0000256" key="5">
    <source>
        <dbReference type="ARBA" id="ARBA00020291"/>
    </source>
</evidence>
<keyword evidence="7 10" id="KW-0046">Antibiotic resistance</keyword>
<evidence type="ECO:0000256" key="2">
    <source>
        <dbReference type="ARBA" id="ARBA00010571"/>
    </source>
</evidence>
<accession>A0A9D1CRY8</accession>
<dbReference type="InterPro" id="IPR001707">
    <property type="entry name" value="Cmp_AcTrfase"/>
</dbReference>
<dbReference type="SMART" id="SM01059">
    <property type="entry name" value="CAT"/>
    <property type="match status" value="1"/>
</dbReference>
<evidence type="ECO:0000313" key="12">
    <source>
        <dbReference type="EMBL" id="HIQ77843.1"/>
    </source>
</evidence>
<protein>
    <recommendedName>
        <fullName evidence="5 10">Chloramphenicol acetyltransferase</fullName>
        <ecNumber evidence="4 10">2.3.1.28</ecNumber>
    </recommendedName>
</protein>
<evidence type="ECO:0000256" key="11">
    <source>
        <dbReference type="RuleBase" id="RU004156"/>
    </source>
</evidence>
<dbReference type="Proteomes" id="UP000824262">
    <property type="component" value="Unassembled WGS sequence"/>
</dbReference>
<keyword evidence="8 10" id="KW-0012">Acyltransferase</keyword>
<comment type="caution">
    <text evidence="12">The sequence shown here is derived from an EMBL/GenBank/DDBJ whole genome shotgun (WGS) entry which is preliminary data.</text>
</comment>
<proteinExistence type="inferred from homology"/>
<evidence type="ECO:0000256" key="4">
    <source>
        <dbReference type="ARBA" id="ARBA00013235"/>
    </source>
</evidence>
<evidence type="ECO:0000256" key="9">
    <source>
        <dbReference type="PIRSR" id="PIRSR000440-1"/>
    </source>
</evidence>
<dbReference type="GO" id="GO:0008811">
    <property type="term" value="F:chloramphenicol O-acetyltransferase activity"/>
    <property type="evidence" value="ECO:0007669"/>
    <property type="project" value="UniProtKB-EC"/>
</dbReference>
<evidence type="ECO:0000313" key="13">
    <source>
        <dbReference type="Proteomes" id="UP000824262"/>
    </source>
</evidence>
<dbReference type="SUPFAM" id="SSF52777">
    <property type="entry name" value="CoA-dependent acyltransferases"/>
    <property type="match status" value="1"/>
</dbReference>
<dbReference type="PANTHER" id="PTHR38474">
    <property type="entry name" value="SLR0299 PROTEIN"/>
    <property type="match status" value="1"/>
</dbReference>
<comment type="similarity">
    <text evidence="2 11">Belongs to the chloramphenicol acetyltransferase family.</text>
</comment>
<dbReference type="Pfam" id="PF00302">
    <property type="entry name" value="CAT"/>
    <property type="match status" value="1"/>
</dbReference>
<evidence type="ECO:0000256" key="6">
    <source>
        <dbReference type="ARBA" id="ARBA00022679"/>
    </source>
</evidence>
<comment type="subunit">
    <text evidence="3">Homotrimer.</text>
</comment>
<evidence type="ECO:0000256" key="1">
    <source>
        <dbReference type="ARBA" id="ARBA00002150"/>
    </source>
</evidence>
<evidence type="ECO:0000256" key="7">
    <source>
        <dbReference type="ARBA" id="ARBA00023251"/>
    </source>
</evidence>
<dbReference type="PROSITE" id="PS00100">
    <property type="entry name" value="CAT"/>
    <property type="match status" value="1"/>
</dbReference>
<comment type="function">
    <text evidence="1 10">This enzyme is an effector of chloramphenicol resistance in bacteria.</text>
</comment>
<keyword evidence="6 10" id="KW-0808">Transferase</keyword>
<name>A0A9D1CRY8_9FIRM</name>
<dbReference type="GO" id="GO:0046677">
    <property type="term" value="P:response to antibiotic"/>
    <property type="evidence" value="ECO:0007669"/>
    <property type="project" value="UniProtKB-KW"/>
</dbReference>
<dbReference type="NCBIfam" id="NF000491">
    <property type="entry name" value="chloram_CatA"/>
    <property type="match status" value="1"/>
</dbReference>
<dbReference type="InterPro" id="IPR018372">
    <property type="entry name" value="Chloramphenicol_AcTrfase_AS"/>
</dbReference>
<reference evidence="12" key="1">
    <citation type="submission" date="2020-10" db="EMBL/GenBank/DDBJ databases">
        <authorList>
            <person name="Gilroy R."/>
        </authorList>
    </citation>
    <scope>NUCLEOTIDE SEQUENCE</scope>
    <source>
        <strain evidence="12">ChiBcolR7-354</strain>
    </source>
</reference>
<dbReference type="InterPro" id="IPR023213">
    <property type="entry name" value="CAT-like_dom_sf"/>
</dbReference>
<dbReference type="EMBL" id="DVGA01000017">
    <property type="protein sequence ID" value="HIQ77843.1"/>
    <property type="molecule type" value="Genomic_DNA"/>
</dbReference>
<dbReference type="PANTHER" id="PTHR38474:SF2">
    <property type="entry name" value="CHLORAMPHENICOL ACETYLTRANSFERASE"/>
    <property type="match status" value="1"/>
</dbReference>
<sequence length="207" mass="24364">MNYTVIDMDAWPRRERYEHYMRAVPCTYSMTVKLDITSLRRRGLRIYPAMLHLITGEVNRHEQFRMALRESGELVLYERMEPCYTVFHKETGTFSNLWTEYCEDYPLFLGRYEEDLRRYGQSEAFMAKPGLPENSFTVSMLPWASFEGFNLNTTDFTYLIPIFTMGRFYTEGGRIRLPLAVQVHHAVCDGYHTCLFIDGLQNAIDSL</sequence>
<dbReference type="PIRSF" id="PIRSF000440">
    <property type="entry name" value="CAT"/>
    <property type="match status" value="1"/>
</dbReference>
<gene>
    <name evidence="12" type="primary">catA</name>
    <name evidence="12" type="ORF">IAB77_01125</name>
</gene>
<dbReference type="EC" id="2.3.1.28" evidence="4 10"/>
<evidence type="ECO:0000256" key="3">
    <source>
        <dbReference type="ARBA" id="ARBA00011233"/>
    </source>
</evidence>
<feature type="active site" description="Proton acceptor" evidence="9">
    <location>
        <position position="185"/>
    </location>
</feature>
<dbReference type="AlphaFoldDB" id="A0A9D1CRY8"/>
<organism evidence="12 13">
    <name type="scientific">Candidatus Scatomorpha intestinavium</name>
    <dbReference type="NCBI Taxonomy" id="2840922"/>
    <lineage>
        <taxon>Bacteria</taxon>
        <taxon>Bacillati</taxon>
        <taxon>Bacillota</taxon>
        <taxon>Clostridia</taxon>
        <taxon>Eubacteriales</taxon>
        <taxon>Candidatus Scatomorpha</taxon>
    </lineage>
</organism>
<evidence type="ECO:0000256" key="10">
    <source>
        <dbReference type="RuleBase" id="RU000503"/>
    </source>
</evidence>
<comment type="catalytic activity">
    <reaction evidence="10">
        <text>chloramphenicol + acetyl-CoA = chloramphenicol 3-acetate + CoA</text>
        <dbReference type="Rhea" id="RHEA:18421"/>
        <dbReference type="ChEBI" id="CHEBI:16730"/>
        <dbReference type="ChEBI" id="CHEBI:17698"/>
        <dbReference type="ChEBI" id="CHEBI:57287"/>
        <dbReference type="ChEBI" id="CHEBI:57288"/>
        <dbReference type="EC" id="2.3.1.28"/>
    </reaction>
</comment>